<protein>
    <submittedName>
        <fullName evidence="1">Uncharacterized protein</fullName>
    </submittedName>
</protein>
<gene>
    <name evidence="1" type="ORF">UFOVP117_351</name>
</gene>
<evidence type="ECO:0000313" key="1">
    <source>
        <dbReference type="EMBL" id="CAB4130292.1"/>
    </source>
</evidence>
<accession>A0A6J5LA88</accession>
<organism evidence="1">
    <name type="scientific">uncultured Caudovirales phage</name>
    <dbReference type="NCBI Taxonomy" id="2100421"/>
    <lineage>
        <taxon>Viruses</taxon>
        <taxon>Duplodnaviria</taxon>
        <taxon>Heunggongvirae</taxon>
        <taxon>Uroviricota</taxon>
        <taxon>Caudoviricetes</taxon>
        <taxon>Peduoviridae</taxon>
        <taxon>Maltschvirus</taxon>
        <taxon>Maltschvirus maltsch</taxon>
    </lineage>
</organism>
<name>A0A6J5LA88_9CAUD</name>
<dbReference type="EMBL" id="LR796235">
    <property type="protein sequence ID" value="CAB4130292.1"/>
    <property type="molecule type" value="Genomic_DNA"/>
</dbReference>
<proteinExistence type="predicted"/>
<sequence length="65" mass="7874">MDPKIFNIIKEHKDRPNRDLVTAMDYLNEEFEKTKDLIVKLSKHLDNVEFNYNKVLKEHESRKKS</sequence>
<reference evidence="1" key="1">
    <citation type="submission" date="2020-04" db="EMBL/GenBank/DDBJ databases">
        <authorList>
            <person name="Chiriac C."/>
            <person name="Salcher M."/>
            <person name="Ghai R."/>
            <person name="Kavagutti S V."/>
        </authorList>
    </citation>
    <scope>NUCLEOTIDE SEQUENCE</scope>
</reference>